<gene>
    <name evidence="2" type="ORF">FHU39_001355</name>
</gene>
<feature type="transmembrane region" description="Helical" evidence="1">
    <location>
        <begin position="12"/>
        <end position="31"/>
    </location>
</feature>
<keyword evidence="1" id="KW-0812">Transmembrane</keyword>
<keyword evidence="1" id="KW-0472">Membrane</keyword>
<keyword evidence="1" id="KW-1133">Transmembrane helix</keyword>
<evidence type="ECO:0000256" key="1">
    <source>
        <dbReference type="SAM" id="Phobius"/>
    </source>
</evidence>
<dbReference type="AlphaFoldDB" id="A0A839N9G1"/>
<sequence length="50" mass="5212">MGESNKKVLFNVGGAIVGAVLATVAIFGLIAQQGSITQPQKFSSTINYNQ</sequence>
<evidence type="ECO:0000313" key="2">
    <source>
        <dbReference type="EMBL" id="MBB2891371.1"/>
    </source>
</evidence>
<keyword evidence="3" id="KW-1185">Reference proteome</keyword>
<organism evidence="2 3">
    <name type="scientific">Flexivirga oryzae</name>
    <dbReference type="NCBI Taxonomy" id="1794944"/>
    <lineage>
        <taxon>Bacteria</taxon>
        <taxon>Bacillati</taxon>
        <taxon>Actinomycetota</taxon>
        <taxon>Actinomycetes</taxon>
        <taxon>Micrococcales</taxon>
        <taxon>Dermacoccaceae</taxon>
        <taxon>Flexivirga</taxon>
    </lineage>
</organism>
<dbReference type="EMBL" id="JACHVQ010000001">
    <property type="protein sequence ID" value="MBB2891371.1"/>
    <property type="molecule type" value="Genomic_DNA"/>
</dbReference>
<comment type="caution">
    <text evidence="2">The sequence shown here is derived from an EMBL/GenBank/DDBJ whole genome shotgun (WGS) entry which is preliminary data.</text>
</comment>
<reference evidence="2 3" key="1">
    <citation type="submission" date="2020-08" db="EMBL/GenBank/DDBJ databases">
        <title>Sequencing the genomes of 1000 actinobacteria strains.</title>
        <authorList>
            <person name="Klenk H.-P."/>
        </authorList>
    </citation>
    <scope>NUCLEOTIDE SEQUENCE [LARGE SCALE GENOMIC DNA]</scope>
    <source>
        <strain evidence="2 3">DSM 105369</strain>
    </source>
</reference>
<name>A0A839N9G1_9MICO</name>
<protein>
    <recommendedName>
        <fullName evidence="4">DUF2613 family protein</fullName>
    </recommendedName>
</protein>
<dbReference type="RefSeq" id="WP_183319646.1">
    <property type="nucleotide sequence ID" value="NZ_JACHVQ010000001.1"/>
</dbReference>
<accession>A0A839N9G1</accession>
<evidence type="ECO:0008006" key="4">
    <source>
        <dbReference type="Google" id="ProtNLM"/>
    </source>
</evidence>
<evidence type="ECO:0000313" key="3">
    <source>
        <dbReference type="Proteomes" id="UP000559182"/>
    </source>
</evidence>
<dbReference type="Proteomes" id="UP000559182">
    <property type="component" value="Unassembled WGS sequence"/>
</dbReference>
<proteinExistence type="predicted"/>